<comment type="caution">
    <text evidence="2">The sequence shown here is derived from an EMBL/GenBank/DDBJ whole genome shotgun (WGS) entry which is preliminary data.</text>
</comment>
<organism evidence="2 3">
    <name type="scientific">Maribacter aquimaris</name>
    <dbReference type="NCBI Taxonomy" id="2737171"/>
    <lineage>
        <taxon>Bacteria</taxon>
        <taxon>Pseudomonadati</taxon>
        <taxon>Bacteroidota</taxon>
        <taxon>Flavobacteriia</taxon>
        <taxon>Flavobacteriales</taxon>
        <taxon>Flavobacteriaceae</taxon>
        <taxon>Maribacter</taxon>
    </lineage>
</organism>
<reference evidence="2" key="1">
    <citation type="submission" date="2020-05" db="EMBL/GenBank/DDBJ databases">
        <title>The draft genome sequence of Maribacter sp. ANRC-HE7.</title>
        <authorList>
            <person name="Mu L."/>
        </authorList>
    </citation>
    <scope>NUCLEOTIDE SEQUENCE</scope>
    <source>
        <strain evidence="2">ANRC-HE7</strain>
    </source>
</reference>
<sequence>MSFKKQPKSNVLSTRIADIYLTTPILLIVICFCLPNFAYSQEKESEQTWELPELMNPQVNVKVTAKYSEVKDTIPVRGTQYMIRVPENWNGILFSDLDYLESANSERNLYLLEHGYALSGTKRRPERFSKYDPAHEIHDIISVLDIFEQTFGQPKHVIQLGCSGGGTITLAMAEIHPDRIDGGIAGCAATSPWMANTHMDALFVLQALIAPELPIVGLPLKGKEIERVEKGWQEAIETAQQTPEGRARIALAFTIGQWPAWGAAWMDAFPQPNVGNADELQESMYKCLMKLLPSQKAFGTGMLEQAGGGQLRFNNGVDYAEYFKNGNPDYKMAVEKLYVQAEIKLEDELMKINAAPRVNADEQALAYWSVPGRTHIGEPKVPLLRINTSGDGLVYSSMAQGYGELVTEKGYAKLFRQAYVNSWGHCTFTLGEWLAAIETMVQRVETGEWPNTDPETLNSLGKSLDTKSEVRYFEHQPVGKYNRTWCPSVDDFIDNPE</sequence>
<dbReference type="RefSeq" id="WP_188245394.1">
    <property type="nucleotide sequence ID" value="NZ_JABTCF010000017.1"/>
</dbReference>
<evidence type="ECO:0000256" key="1">
    <source>
        <dbReference type="SAM" id="Phobius"/>
    </source>
</evidence>
<protein>
    <submittedName>
        <fullName evidence="2">Uncharacterized protein</fullName>
    </submittedName>
</protein>
<evidence type="ECO:0000313" key="2">
    <source>
        <dbReference type="EMBL" id="MBD0779961.1"/>
    </source>
</evidence>
<keyword evidence="3" id="KW-1185">Reference proteome</keyword>
<keyword evidence="1" id="KW-1133">Transmembrane helix</keyword>
<dbReference type="InterPro" id="IPR029058">
    <property type="entry name" value="AB_hydrolase_fold"/>
</dbReference>
<feature type="transmembrane region" description="Helical" evidence="1">
    <location>
        <begin position="20"/>
        <end position="39"/>
    </location>
</feature>
<gene>
    <name evidence="2" type="ORF">HPE56_19355</name>
</gene>
<keyword evidence="1" id="KW-0812">Transmembrane</keyword>
<dbReference type="EMBL" id="JABTCF010000017">
    <property type="protein sequence ID" value="MBD0779961.1"/>
    <property type="molecule type" value="Genomic_DNA"/>
</dbReference>
<evidence type="ECO:0000313" key="3">
    <source>
        <dbReference type="Proteomes" id="UP001166021"/>
    </source>
</evidence>
<dbReference type="SUPFAM" id="SSF53474">
    <property type="entry name" value="alpha/beta-Hydrolases"/>
    <property type="match status" value="1"/>
</dbReference>
<keyword evidence="1" id="KW-0472">Membrane</keyword>
<name>A0ABR7V9N9_9FLAO</name>
<accession>A0ABR7V9N9</accession>
<dbReference type="Gene3D" id="3.40.50.1820">
    <property type="entry name" value="alpha/beta hydrolase"/>
    <property type="match status" value="1"/>
</dbReference>
<dbReference type="Proteomes" id="UP001166021">
    <property type="component" value="Unassembled WGS sequence"/>
</dbReference>
<proteinExistence type="predicted"/>